<evidence type="ECO:0000256" key="1">
    <source>
        <dbReference type="SAM" id="MobiDB-lite"/>
    </source>
</evidence>
<sequence length="195" mass="20503">MGAHRVARRKEATGGGLLGVAQQRRSGGVPRAGIGGRLPEGPGEQGGKVRVGKGVAARRETPAGVDNGDETHRDARGDELGGSRRRGNGGRGAVERGDAFGGSSMAERDLAPRREAVGCSGGGDGGLHCATKAVFRWWNGEKEVCSSAWRSLWKRWRGGRLSAQQSAFAVGVLSDLNAFHRSTGNSLCPYRTPAW</sequence>
<reference evidence="2" key="3">
    <citation type="submission" date="2006-01" db="EMBL/GenBank/DDBJ databases">
        <authorList>
            <person name="Buell R."/>
        </authorList>
    </citation>
    <scope>NUCLEOTIDE SEQUENCE</scope>
</reference>
<name>Q2QQ86_ORYSJ</name>
<evidence type="ECO:0000313" key="2">
    <source>
        <dbReference type="EMBL" id="ABA98651.1"/>
    </source>
</evidence>
<feature type="compositionally biased region" description="Basic and acidic residues" evidence="1">
    <location>
        <begin position="69"/>
        <end position="82"/>
    </location>
</feature>
<proteinExistence type="predicted"/>
<protein>
    <submittedName>
        <fullName evidence="2">Uncharacterized protein</fullName>
    </submittedName>
</protein>
<dbReference type="EMBL" id="DP000011">
    <property type="protein sequence ID" value="ABA98651.1"/>
    <property type="molecule type" value="Genomic_DNA"/>
</dbReference>
<feature type="compositionally biased region" description="Gly residues" evidence="1">
    <location>
        <begin position="33"/>
        <end position="46"/>
    </location>
</feature>
<reference evidence="2" key="2">
    <citation type="submission" date="2005-04" db="EMBL/GenBank/DDBJ databases">
        <authorList>
            <person name="Buell C.R."/>
            <person name="Wing R.A."/>
            <person name="McCombie W.A."/>
            <person name="Ouyang S."/>
        </authorList>
    </citation>
    <scope>NUCLEOTIDE SEQUENCE</scope>
</reference>
<accession>Q2QQ86</accession>
<dbReference type="AlphaFoldDB" id="Q2QQ86"/>
<organism evidence="2">
    <name type="scientific">Oryza sativa subsp. japonica</name>
    <name type="common">Rice</name>
    <dbReference type="NCBI Taxonomy" id="39947"/>
    <lineage>
        <taxon>Eukaryota</taxon>
        <taxon>Viridiplantae</taxon>
        <taxon>Streptophyta</taxon>
        <taxon>Embryophyta</taxon>
        <taxon>Tracheophyta</taxon>
        <taxon>Spermatophyta</taxon>
        <taxon>Magnoliopsida</taxon>
        <taxon>Liliopsida</taxon>
        <taxon>Poales</taxon>
        <taxon>Poaceae</taxon>
        <taxon>BOP clade</taxon>
        <taxon>Oryzoideae</taxon>
        <taxon>Oryzeae</taxon>
        <taxon>Oryzinae</taxon>
        <taxon>Oryza</taxon>
        <taxon>Oryza sativa</taxon>
    </lineage>
</organism>
<gene>
    <name evidence="2" type="ordered locus">LOC_Os12g31870</name>
</gene>
<feature type="region of interest" description="Disordered" evidence="1">
    <location>
        <begin position="1"/>
        <end position="107"/>
    </location>
</feature>
<reference evidence="2" key="1">
    <citation type="journal article" date="2005" name="BMC Biol.">
        <title>The sequence of rice chromosomes 11 and 12, rich in disease resistance genes and recent gene duplications.</title>
        <authorList>
            <consortium name="The rice chromosomes 11 and 12 sequencing consortia"/>
        </authorList>
    </citation>
    <scope>NUCLEOTIDE SEQUENCE [LARGE SCALE GENOMIC DNA]</scope>
</reference>